<evidence type="ECO:0000313" key="2">
    <source>
        <dbReference type="EMBL" id="MCT7979792.1"/>
    </source>
</evidence>
<comment type="caution">
    <text evidence="2">The sequence shown here is derived from an EMBL/GenBank/DDBJ whole genome shotgun (WGS) entry which is preliminary data.</text>
</comment>
<name>A0ABT2NAR0_9CYAN</name>
<proteinExistence type="predicted"/>
<evidence type="ECO:0000313" key="3">
    <source>
        <dbReference type="Proteomes" id="UP001525961"/>
    </source>
</evidence>
<organism evidence="2 3">
    <name type="scientific">Laspinema olomoucense D3b</name>
    <dbReference type="NCBI Taxonomy" id="2953688"/>
    <lineage>
        <taxon>Bacteria</taxon>
        <taxon>Bacillati</taxon>
        <taxon>Cyanobacteriota</taxon>
        <taxon>Cyanophyceae</taxon>
        <taxon>Oscillatoriophycideae</taxon>
        <taxon>Oscillatoriales</taxon>
        <taxon>Laspinemataceae</taxon>
        <taxon>Laspinema</taxon>
        <taxon>Laspinema olomoucense</taxon>
    </lineage>
</organism>
<dbReference type="RefSeq" id="WP_261236431.1">
    <property type="nucleotide sequence ID" value="NZ_JAMXFA010000028.1"/>
</dbReference>
<dbReference type="EMBL" id="JAMXFA010000028">
    <property type="protein sequence ID" value="MCT7979792.1"/>
    <property type="molecule type" value="Genomic_DNA"/>
</dbReference>
<keyword evidence="3" id="KW-1185">Reference proteome</keyword>
<reference evidence="2 3" key="1">
    <citation type="journal article" date="2022" name="Front. Microbiol.">
        <title>High genomic differentiation and limited gene flow indicate recent cryptic speciation within the genus Laspinema (cyanobacteria).</title>
        <authorList>
            <person name="Stanojkovic A."/>
            <person name="Skoupy S."/>
            <person name="Skaloud P."/>
            <person name="Dvorak P."/>
        </authorList>
    </citation>
    <scope>NUCLEOTIDE SEQUENCE [LARGE SCALE GENOMIC DNA]</scope>
    <source>
        <strain evidence="2 3">D3b</strain>
    </source>
</reference>
<feature type="region of interest" description="Disordered" evidence="1">
    <location>
        <begin position="1"/>
        <end position="34"/>
    </location>
</feature>
<evidence type="ECO:0000256" key="1">
    <source>
        <dbReference type="SAM" id="MobiDB-lite"/>
    </source>
</evidence>
<protein>
    <submittedName>
        <fullName evidence="2">Uncharacterized protein</fullName>
    </submittedName>
</protein>
<accession>A0ABT2NAR0</accession>
<dbReference type="Proteomes" id="UP001525961">
    <property type="component" value="Unassembled WGS sequence"/>
</dbReference>
<sequence>MTQSFPKKFPVVQQKKEELSPKSNARLVNEQGSSPSTQFFFKLSKLSLTQVEA</sequence>
<gene>
    <name evidence="2" type="ORF">NG792_18910</name>
</gene>